<dbReference type="GeneID" id="31364697"/>
<comment type="caution">
    <text evidence="2">The sequence shown here is derived from an EMBL/GenBank/DDBJ whole genome shotgun (WGS) entry which is preliminary data.</text>
</comment>
<sequence length="507" mass="58444">MFYIFECVLKHNGHSLDHIEDIKSSIITNQNNNNNNNNNNISNNNNIVINGETNINGSDSNNNNNIKYNIQSSLQKTFDVTKAKVVAYRQLQQTELEISSKFAEIHDLLVVEEHKLKKPIVNDKDQLEQQIDNHVNEMKSLNHLNYINNQFSLLNNNNNNKNKKDNNNDDNSSTSLTTTTTTTTTSSDTTDKYQLSNIINSISQSIDSNDFIQQNIYTLFSKNNIDSIVSIKDIDIYTLLNLYIKHNAEYKHQPIPSELKLITNEKIQSFKLENVNQQHTTPAVQQQSQLQSYIFSTDKERRAAIITIPNKVDNNDEYRVDYLDILFDSRWAYNSVVVVGDYIYRFGGSDIPNNTYQLYSIKNRLLKLFGNQMYSVIPLHNRIVRIDPETKAVVDLPIDFANKVVLSSPAMCTDGVGNIYILSAKGFIRINVITHEIEDLQATNYKSLEFQLVYYQANKDESYIYYLQGKDFNYVYSVEKNIWQTIMKNDQSNRAFCASVLFQISNQ</sequence>
<accession>D3BKZ0</accession>
<gene>
    <name evidence="2" type="ORF">PPL_09222</name>
</gene>
<feature type="region of interest" description="Disordered" evidence="1">
    <location>
        <begin position="152"/>
        <end position="189"/>
    </location>
</feature>
<evidence type="ECO:0000313" key="2">
    <source>
        <dbReference type="EMBL" id="EFA78570.1"/>
    </source>
</evidence>
<reference evidence="2 3" key="1">
    <citation type="journal article" date="2011" name="Genome Res.">
        <title>Phylogeny-wide analysis of social amoeba genomes highlights ancient origins for complex intercellular communication.</title>
        <authorList>
            <person name="Heidel A.J."/>
            <person name="Lawal H.M."/>
            <person name="Felder M."/>
            <person name="Schilde C."/>
            <person name="Helps N.R."/>
            <person name="Tunggal B."/>
            <person name="Rivero F."/>
            <person name="John U."/>
            <person name="Schleicher M."/>
            <person name="Eichinger L."/>
            <person name="Platzer M."/>
            <person name="Noegel A.A."/>
            <person name="Schaap P."/>
            <person name="Gloeckner G."/>
        </authorList>
    </citation>
    <scope>NUCLEOTIDE SEQUENCE [LARGE SCALE GENOMIC DNA]</scope>
    <source>
        <strain evidence="3">ATCC 26659 / Pp 5 / PN500</strain>
    </source>
</reference>
<dbReference type="InParanoid" id="D3BKZ0"/>
<dbReference type="RefSeq" id="XP_020430694.1">
    <property type="nucleotide sequence ID" value="XM_020580019.1"/>
</dbReference>
<feature type="compositionally biased region" description="Low complexity" evidence="1">
    <location>
        <begin position="169"/>
        <end position="188"/>
    </location>
</feature>
<keyword evidence="3" id="KW-1185">Reference proteome</keyword>
<dbReference type="EMBL" id="ADBJ01000038">
    <property type="protein sequence ID" value="EFA78570.1"/>
    <property type="molecule type" value="Genomic_DNA"/>
</dbReference>
<evidence type="ECO:0000313" key="3">
    <source>
        <dbReference type="Proteomes" id="UP000001396"/>
    </source>
</evidence>
<name>D3BKZ0_HETP5</name>
<protein>
    <submittedName>
        <fullName evidence="2">Uncharacterized protein</fullName>
    </submittedName>
</protein>
<dbReference type="Proteomes" id="UP000001396">
    <property type="component" value="Unassembled WGS sequence"/>
</dbReference>
<organism evidence="2 3">
    <name type="scientific">Heterostelium pallidum (strain ATCC 26659 / Pp 5 / PN500)</name>
    <name type="common">Cellular slime mold</name>
    <name type="synonym">Polysphondylium pallidum</name>
    <dbReference type="NCBI Taxonomy" id="670386"/>
    <lineage>
        <taxon>Eukaryota</taxon>
        <taxon>Amoebozoa</taxon>
        <taxon>Evosea</taxon>
        <taxon>Eumycetozoa</taxon>
        <taxon>Dictyostelia</taxon>
        <taxon>Acytosteliales</taxon>
        <taxon>Acytosteliaceae</taxon>
        <taxon>Heterostelium</taxon>
    </lineage>
</organism>
<dbReference type="AlphaFoldDB" id="D3BKZ0"/>
<proteinExistence type="predicted"/>
<evidence type="ECO:0000256" key="1">
    <source>
        <dbReference type="SAM" id="MobiDB-lite"/>
    </source>
</evidence>